<keyword evidence="4" id="KW-1185">Reference proteome</keyword>
<dbReference type="eggNOG" id="arCOG04766">
    <property type="taxonomic scope" value="Archaea"/>
</dbReference>
<gene>
    <name evidence="3" type="ORF">C477_04254</name>
</gene>
<reference evidence="3 4" key="1">
    <citation type="journal article" date="2014" name="PLoS Genet.">
        <title>Phylogenetically driven sequencing of extremely halophilic archaea reveals strategies for static and dynamic osmo-response.</title>
        <authorList>
            <person name="Becker E.A."/>
            <person name="Seitzer P.M."/>
            <person name="Tritt A."/>
            <person name="Larsen D."/>
            <person name="Krusor M."/>
            <person name="Yao A.I."/>
            <person name="Wu D."/>
            <person name="Madern D."/>
            <person name="Eisen J.A."/>
            <person name="Darling A.E."/>
            <person name="Facciotti M.T."/>
        </authorList>
    </citation>
    <scope>NUCLEOTIDE SEQUENCE [LARGE SCALE GENOMIC DNA]</scope>
    <source>
        <strain evidence="3 4">JCM 13891</strain>
    </source>
</reference>
<comment type="caution">
    <text evidence="3">The sequence shown here is derived from an EMBL/GenBank/DDBJ whole genome shotgun (WGS) entry which is preliminary data.</text>
</comment>
<dbReference type="STRING" id="1227488.C477_04254"/>
<dbReference type="Pfam" id="PF03473">
    <property type="entry name" value="MOSC"/>
    <property type="match status" value="1"/>
</dbReference>
<dbReference type="Pfam" id="PF03476">
    <property type="entry name" value="MOSC_N"/>
    <property type="match status" value="1"/>
</dbReference>
<dbReference type="PROSITE" id="PS51340">
    <property type="entry name" value="MOSC"/>
    <property type="match status" value="1"/>
</dbReference>
<evidence type="ECO:0000259" key="2">
    <source>
        <dbReference type="PROSITE" id="PS51340"/>
    </source>
</evidence>
<feature type="region of interest" description="Disordered" evidence="1">
    <location>
        <begin position="1"/>
        <end position="26"/>
    </location>
</feature>
<dbReference type="SUPFAM" id="SSF141673">
    <property type="entry name" value="MOSC N-terminal domain-like"/>
    <property type="match status" value="1"/>
</dbReference>
<name>M0CL34_9EURY</name>
<dbReference type="AlphaFoldDB" id="M0CL34"/>
<organism evidence="3 4">
    <name type="scientific">Haloterrigena salina JCM 13891</name>
    <dbReference type="NCBI Taxonomy" id="1227488"/>
    <lineage>
        <taxon>Archaea</taxon>
        <taxon>Methanobacteriati</taxon>
        <taxon>Methanobacteriota</taxon>
        <taxon>Stenosarchaea group</taxon>
        <taxon>Halobacteria</taxon>
        <taxon>Halobacteriales</taxon>
        <taxon>Natrialbaceae</taxon>
        <taxon>Haloterrigena</taxon>
    </lineage>
</organism>
<dbReference type="GO" id="GO:0030151">
    <property type="term" value="F:molybdenum ion binding"/>
    <property type="evidence" value="ECO:0007669"/>
    <property type="project" value="InterPro"/>
</dbReference>
<dbReference type="GO" id="GO:0003824">
    <property type="term" value="F:catalytic activity"/>
    <property type="evidence" value="ECO:0007669"/>
    <property type="project" value="InterPro"/>
</dbReference>
<dbReference type="EMBL" id="AOIS01000014">
    <property type="protein sequence ID" value="ELZ22579.1"/>
    <property type="molecule type" value="Genomic_DNA"/>
</dbReference>
<proteinExistence type="predicted"/>
<protein>
    <submittedName>
        <fullName evidence="3">MOSC domain-containing protein</fullName>
    </submittedName>
</protein>
<dbReference type="InterPro" id="IPR005302">
    <property type="entry name" value="MoCF_Sase_C"/>
</dbReference>
<sequence length="323" mass="36045">MTRRGAPAGNPIEPSSERSATGADRRTVAADDVRTNNYMCVSCHILPMARLERLRVYPIKGLDGIELETAELLAGGTLASDREFALFDADGEVLNGKRTERVHDLRTDFDPGVATPSQRRGGGEAAETAVLEVEAPDGEVVRFELETETGRDRAADWFGDFFDVELTLERDRTLGYVDRREMGPSVISTATLETVADWFDDEGMTVEGARRRLRANVEIGGVEPFWEDRFVGEDAPAFEVDGVRFEGVTPCGRCVVPRRDPESGEPIEEFRQRFVEKREETFPDWADADAFDHYYTVMLISRVAEADRGETLRVGDSVRVVDD</sequence>
<dbReference type="SUPFAM" id="SSF50800">
    <property type="entry name" value="PK beta-barrel domain-like"/>
    <property type="match status" value="1"/>
</dbReference>
<dbReference type="PATRIC" id="fig|1227488.3.peg.843"/>
<evidence type="ECO:0000313" key="4">
    <source>
        <dbReference type="Proteomes" id="UP000011657"/>
    </source>
</evidence>
<dbReference type="InterPro" id="IPR005303">
    <property type="entry name" value="MOCOS_middle"/>
</dbReference>
<evidence type="ECO:0000256" key="1">
    <source>
        <dbReference type="SAM" id="MobiDB-lite"/>
    </source>
</evidence>
<dbReference type="InterPro" id="IPR011037">
    <property type="entry name" value="Pyrv_Knase-like_insert_dom_sf"/>
</dbReference>
<dbReference type="Proteomes" id="UP000011657">
    <property type="component" value="Unassembled WGS sequence"/>
</dbReference>
<feature type="domain" description="MOSC" evidence="2">
    <location>
        <begin position="138"/>
        <end position="321"/>
    </location>
</feature>
<evidence type="ECO:0000313" key="3">
    <source>
        <dbReference type="EMBL" id="ELZ22579.1"/>
    </source>
</evidence>
<accession>M0CL34</accession>
<dbReference type="GO" id="GO:0030170">
    <property type="term" value="F:pyridoxal phosphate binding"/>
    <property type="evidence" value="ECO:0007669"/>
    <property type="project" value="InterPro"/>
</dbReference>